<sequence>MRQTVLYYADGTLKPPEPSNNGLGIKGYNITRHYKSSDTIYRLVEDSPIKNPNRSSRIAA</sequence>
<accession>A0AAW0S434</accession>
<dbReference type="Proteomes" id="UP001397290">
    <property type="component" value="Unassembled WGS sequence"/>
</dbReference>
<comment type="caution">
    <text evidence="1">The sequence shown here is derived from an EMBL/GenBank/DDBJ whole genome shotgun (WGS) entry which is preliminary data.</text>
</comment>
<reference evidence="1 2" key="1">
    <citation type="submission" date="2020-02" db="EMBL/GenBank/DDBJ databases">
        <title>Comparative genomics of the hypocrealean fungal genus Beauvera.</title>
        <authorList>
            <person name="Showalter D.N."/>
            <person name="Bushley K.E."/>
            <person name="Rehner S.A."/>
        </authorList>
    </citation>
    <scope>NUCLEOTIDE SEQUENCE [LARGE SCALE GENOMIC DNA]</scope>
    <source>
        <strain evidence="1 2">ARSEF4384</strain>
    </source>
</reference>
<name>A0AAW0S434_9HYPO</name>
<dbReference type="EMBL" id="JAAHCF010000050">
    <property type="protein sequence ID" value="KAK8149408.1"/>
    <property type="molecule type" value="Genomic_DNA"/>
</dbReference>
<keyword evidence="2" id="KW-1185">Reference proteome</keyword>
<gene>
    <name evidence="1" type="ORF">G3M48_007136</name>
</gene>
<organism evidence="1 2">
    <name type="scientific">Beauveria asiatica</name>
    <dbReference type="NCBI Taxonomy" id="1069075"/>
    <lineage>
        <taxon>Eukaryota</taxon>
        <taxon>Fungi</taxon>
        <taxon>Dikarya</taxon>
        <taxon>Ascomycota</taxon>
        <taxon>Pezizomycotina</taxon>
        <taxon>Sordariomycetes</taxon>
        <taxon>Hypocreomycetidae</taxon>
        <taxon>Hypocreales</taxon>
        <taxon>Cordycipitaceae</taxon>
        <taxon>Beauveria</taxon>
    </lineage>
</organism>
<proteinExistence type="predicted"/>
<evidence type="ECO:0000313" key="1">
    <source>
        <dbReference type="EMBL" id="KAK8149408.1"/>
    </source>
</evidence>
<dbReference type="AlphaFoldDB" id="A0AAW0S434"/>
<protein>
    <submittedName>
        <fullName evidence="1">Uncharacterized protein</fullName>
    </submittedName>
</protein>
<evidence type="ECO:0000313" key="2">
    <source>
        <dbReference type="Proteomes" id="UP001397290"/>
    </source>
</evidence>